<dbReference type="FunFam" id="3.40.50.300:FF:000056">
    <property type="entry name" value="Cell division ATP-binding protein FtsE"/>
    <property type="match status" value="1"/>
</dbReference>
<dbReference type="PANTHER" id="PTHR43166">
    <property type="entry name" value="AMINO ACID IMPORT ATP-BINDING PROTEIN"/>
    <property type="match status" value="1"/>
</dbReference>
<dbReference type="OrthoDB" id="9772862at2"/>
<dbReference type="SUPFAM" id="SSF52540">
    <property type="entry name" value="P-loop containing nucleoside triphosphate hydrolases"/>
    <property type="match status" value="1"/>
</dbReference>
<feature type="domain" description="ABC transporter" evidence="9">
    <location>
        <begin position="2"/>
        <end position="241"/>
    </location>
</feature>
<dbReference type="PROSITE" id="PS50893">
    <property type="entry name" value="ABC_TRANSPORTER_2"/>
    <property type="match status" value="1"/>
</dbReference>
<evidence type="ECO:0000256" key="5">
    <source>
        <dbReference type="ARBA" id="ARBA00022840"/>
    </source>
</evidence>
<evidence type="ECO:0000313" key="11">
    <source>
        <dbReference type="Proteomes" id="UP000295188"/>
    </source>
</evidence>
<reference evidence="10 11" key="1">
    <citation type="submission" date="2019-03" db="EMBL/GenBank/DDBJ databases">
        <title>Genomic Encyclopedia of Type Strains, Phase IV (KMG-IV): sequencing the most valuable type-strain genomes for metagenomic binning, comparative biology and taxonomic classification.</title>
        <authorList>
            <person name="Goeker M."/>
        </authorList>
    </citation>
    <scope>NUCLEOTIDE SEQUENCE [LARGE SCALE GENOMIC DNA]</scope>
    <source>
        <strain evidence="10 11">DSM 20467</strain>
    </source>
</reference>
<proteinExistence type="inferred from homology"/>
<comment type="caution">
    <text evidence="10">The sequence shown here is derived from an EMBL/GenBank/DDBJ whole genome shotgun (WGS) entry which is preliminary data.</text>
</comment>
<keyword evidence="4" id="KW-0547">Nucleotide-binding</keyword>
<dbReference type="PANTHER" id="PTHR43166:SF30">
    <property type="entry name" value="METHIONINE IMPORT ATP-BINDING PROTEIN METN"/>
    <property type="match status" value="1"/>
</dbReference>
<dbReference type="InterPro" id="IPR041701">
    <property type="entry name" value="MetN_ABC"/>
</dbReference>
<keyword evidence="3" id="KW-1003">Cell membrane</keyword>
<keyword evidence="11" id="KW-1185">Reference proteome</keyword>
<evidence type="ECO:0000256" key="7">
    <source>
        <dbReference type="ARBA" id="ARBA00022970"/>
    </source>
</evidence>
<name>A0A4R3K716_9FIRM</name>
<dbReference type="Pfam" id="PF09383">
    <property type="entry name" value="NIL"/>
    <property type="match status" value="1"/>
</dbReference>
<dbReference type="GO" id="GO:0006865">
    <property type="term" value="P:amino acid transport"/>
    <property type="evidence" value="ECO:0007669"/>
    <property type="project" value="UniProtKB-KW"/>
</dbReference>
<evidence type="ECO:0000256" key="3">
    <source>
        <dbReference type="ARBA" id="ARBA00022475"/>
    </source>
</evidence>
<keyword evidence="6" id="KW-1278">Translocase</keyword>
<dbReference type="Proteomes" id="UP000295188">
    <property type="component" value="Unassembled WGS sequence"/>
</dbReference>
<keyword evidence="7" id="KW-0029">Amino-acid transport</keyword>
<gene>
    <name evidence="10" type="ORF">EDC37_1093</name>
</gene>
<dbReference type="InterPro" id="IPR003593">
    <property type="entry name" value="AAA+_ATPase"/>
</dbReference>
<dbReference type="Gene3D" id="3.30.70.260">
    <property type="match status" value="1"/>
</dbReference>
<dbReference type="EMBL" id="SMAA01000009">
    <property type="protein sequence ID" value="TCS78650.1"/>
    <property type="molecule type" value="Genomic_DNA"/>
</dbReference>
<dbReference type="InterPro" id="IPR018449">
    <property type="entry name" value="NIL_domain"/>
</dbReference>
<dbReference type="InterPro" id="IPR003439">
    <property type="entry name" value="ABC_transporter-like_ATP-bd"/>
</dbReference>
<protein>
    <submittedName>
        <fullName evidence="10">D-methionine transport system ATP-binding protein</fullName>
    </submittedName>
</protein>
<evidence type="ECO:0000256" key="6">
    <source>
        <dbReference type="ARBA" id="ARBA00022967"/>
    </source>
</evidence>
<evidence type="ECO:0000256" key="8">
    <source>
        <dbReference type="ARBA" id="ARBA00023136"/>
    </source>
</evidence>
<dbReference type="AlphaFoldDB" id="A0A4R3K716"/>
<dbReference type="Pfam" id="PF00005">
    <property type="entry name" value="ABC_tran"/>
    <property type="match status" value="1"/>
</dbReference>
<dbReference type="SMART" id="SM00930">
    <property type="entry name" value="NIL"/>
    <property type="match status" value="1"/>
</dbReference>
<dbReference type="InterPro" id="IPR017871">
    <property type="entry name" value="ABC_transporter-like_CS"/>
</dbReference>
<dbReference type="InterPro" id="IPR050086">
    <property type="entry name" value="MetN_ABC_transporter-like"/>
</dbReference>
<dbReference type="SMART" id="SM00382">
    <property type="entry name" value="AAA"/>
    <property type="match status" value="1"/>
</dbReference>
<dbReference type="InterPro" id="IPR045865">
    <property type="entry name" value="ACT-like_dom_sf"/>
</dbReference>
<dbReference type="CDD" id="cd03258">
    <property type="entry name" value="ABC_MetN_methionine_transporter"/>
    <property type="match status" value="1"/>
</dbReference>
<evidence type="ECO:0000313" key="10">
    <source>
        <dbReference type="EMBL" id="TCS78650.1"/>
    </source>
</evidence>
<comment type="similarity">
    <text evidence="1">Belongs to the ABC transporter superfamily.</text>
</comment>
<keyword evidence="2" id="KW-0813">Transport</keyword>
<keyword evidence="8" id="KW-0472">Membrane</keyword>
<dbReference type="Gene3D" id="3.40.50.300">
    <property type="entry name" value="P-loop containing nucleotide triphosphate hydrolases"/>
    <property type="match status" value="1"/>
</dbReference>
<organism evidence="10 11">
    <name type="scientific">Pectinatus cerevisiiphilus</name>
    <dbReference type="NCBI Taxonomy" id="86956"/>
    <lineage>
        <taxon>Bacteria</taxon>
        <taxon>Bacillati</taxon>
        <taxon>Bacillota</taxon>
        <taxon>Negativicutes</taxon>
        <taxon>Selenomonadales</taxon>
        <taxon>Selenomonadaceae</taxon>
        <taxon>Pectinatus</taxon>
    </lineage>
</organism>
<dbReference type="PROSITE" id="PS00211">
    <property type="entry name" value="ABC_TRANSPORTER_1"/>
    <property type="match status" value="1"/>
</dbReference>
<evidence type="ECO:0000259" key="9">
    <source>
        <dbReference type="PROSITE" id="PS50893"/>
    </source>
</evidence>
<dbReference type="SUPFAM" id="SSF55021">
    <property type="entry name" value="ACT-like"/>
    <property type="match status" value="1"/>
</dbReference>
<evidence type="ECO:0000256" key="2">
    <source>
        <dbReference type="ARBA" id="ARBA00022448"/>
    </source>
</evidence>
<accession>A0A4R3K716</accession>
<dbReference type="GO" id="GO:0005886">
    <property type="term" value="C:plasma membrane"/>
    <property type="evidence" value="ECO:0007669"/>
    <property type="project" value="UniProtKB-ARBA"/>
</dbReference>
<keyword evidence="5 10" id="KW-0067">ATP-binding</keyword>
<evidence type="ECO:0000256" key="1">
    <source>
        <dbReference type="ARBA" id="ARBA00005417"/>
    </source>
</evidence>
<dbReference type="InterPro" id="IPR027417">
    <property type="entry name" value="P-loop_NTPase"/>
</dbReference>
<sequence length="353" mass="38972">MIKLSHIKKIYETSSGPLQALKDVSLTIDRGEIYGIIGLSGAGKSTLVRCINMLERPTEGTVEIDGQDLTKMNEKQLRAVRKKIGMIFQQFNLLSSSTVYENVAFPLKLAGTDKKTIREKVMPLLKLVGLEQKAQQYPAQLSGGQKQRVGIARALASGPSILLCDEATSALDPQTTQAILNLIKKINRELQITVVIITHEMKVIKDICTKVAVIDHGVIAEKGPVIDVFINPQQAITREFISVLLSDELPSAFRQQPVSKEPIEGGHLLLRLTFIGESADEPVIMQLIKNAPDIDASILFGDLDQIQAIPYGRMIIGLKGSAEKVEMARKWLEKQELKVEVIGYVRRNDTALV</sequence>
<evidence type="ECO:0000256" key="4">
    <source>
        <dbReference type="ARBA" id="ARBA00022741"/>
    </source>
</evidence>
<dbReference type="RefSeq" id="WP_132549543.1">
    <property type="nucleotide sequence ID" value="NZ_SMAA01000009.1"/>
</dbReference>
<dbReference type="GO" id="GO:0016887">
    <property type="term" value="F:ATP hydrolysis activity"/>
    <property type="evidence" value="ECO:0007669"/>
    <property type="project" value="InterPro"/>
</dbReference>
<dbReference type="GO" id="GO:0005524">
    <property type="term" value="F:ATP binding"/>
    <property type="evidence" value="ECO:0007669"/>
    <property type="project" value="UniProtKB-KW"/>
</dbReference>